<accession>A0A3S9HJZ1</accession>
<keyword evidence="3" id="KW-1185">Reference proteome</keyword>
<evidence type="ECO:0000313" key="3">
    <source>
        <dbReference type="Proteomes" id="UP000275663"/>
    </source>
</evidence>
<dbReference type="EMBL" id="CP034464">
    <property type="protein sequence ID" value="AZP12426.1"/>
    <property type="molecule type" value="Genomic_DNA"/>
</dbReference>
<reference evidence="2 3" key="1">
    <citation type="journal article" date="2011" name="Int. J. Syst. Evol. Microbiol.">
        <title>Description of Undibacterium oligocarboniphilum sp. nov., isolated from purified water, and Undibacterium pigrum strain CCUG 49012 as the type strain of Undibacterium parvum sp. nov., and emended descriptions of the genus Undibacterium and the species Undibacterium pigrum.</title>
        <authorList>
            <person name="Eder W."/>
            <person name="Wanner G."/>
            <person name="Ludwig W."/>
            <person name="Busse H.J."/>
            <person name="Ziemke-Kageler F."/>
            <person name="Lang E."/>
        </authorList>
    </citation>
    <scope>NUCLEOTIDE SEQUENCE [LARGE SCALE GENOMIC DNA]</scope>
    <source>
        <strain evidence="2 3">DSM 23061</strain>
    </source>
</reference>
<organism evidence="2 3">
    <name type="scientific">Undibacterium parvum</name>
    <dbReference type="NCBI Taxonomy" id="401471"/>
    <lineage>
        <taxon>Bacteria</taxon>
        <taxon>Pseudomonadati</taxon>
        <taxon>Pseudomonadota</taxon>
        <taxon>Betaproteobacteria</taxon>
        <taxon>Burkholderiales</taxon>
        <taxon>Oxalobacteraceae</taxon>
        <taxon>Undibacterium</taxon>
    </lineage>
</organism>
<evidence type="ECO:0000313" key="2">
    <source>
        <dbReference type="EMBL" id="AZP12426.1"/>
    </source>
</evidence>
<sequence>MLNISATSIMLGLDVLMIVYTLWALSIFKPLGKLGLGIAVGMLVWLGVLHLALSSESLFPKDISGIAFLAIIFAGVGLVGALLFLIPSIRNLLLSLDQRQLMLLQGIRAFFGGTFLMFASLGVLPQAFGIIDGFTHIGAGFFGLIAAFSVASAVQGNRRAWFANIFGLTDILIVASTLALILLPQIGPHHPMMYAVFLPAPLWLWFHLVSIWKLLRGE</sequence>
<name>A0A3S9HJZ1_9BURK</name>
<feature type="transmembrane region" description="Helical" evidence="1">
    <location>
        <begin position="65"/>
        <end position="86"/>
    </location>
</feature>
<feature type="transmembrane region" description="Helical" evidence="1">
    <location>
        <begin position="6"/>
        <end position="27"/>
    </location>
</feature>
<dbReference type="KEGG" id="upv:EJN92_10675"/>
<feature type="transmembrane region" description="Helical" evidence="1">
    <location>
        <begin position="107"/>
        <end position="128"/>
    </location>
</feature>
<feature type="transmembrane region" description="Helical" evidence="1">
    <location>
        <begin position="34"/>
        <end position="53"/>
    </location>
</feature>
<feature type="transmembrane region" description="Helical" evidence="1">
    <location>
        <begin position="192"/>
        <end position="215"/>
    </location>
</feature>
<dbReference type="AlphaFoldDB" id="A0A3S9HJZ1"/>
<protein>
    <submittedName>
        <fullName evidence="2">Uncharacterized protein</fullName>
    </submittedName>
</protein>
<feature type="transmembrane region" description="Helical" evidence="1">
    <location>
        <begin position="134"/>
        <end position="154"/>
    </location>
</feature>
<dbReference type="OrthoDB" id="9852244at2"/>
<keyword evidence="1" id="KW-0812">Transmembrane</keyword>
<feature type="transmembrane region" description="Helical" evidence="1">
    <location>
        <begin position="161"/>
        <end position="186"/>
    </location>
</feature>
<keyword evidence="1" id="KW-1133">Transmembrane helix</keyword>
<dbReference type="RefSeq" id="WP_126127807.1">
    <property type="nucleotide sequence ID" value="NZ_CP034464.1"/>
</dbReference>
<keyword evidence="1" id="KW-0472">Membrane</keyword>
<evidence type="ECO:0000256" key="1">
    <source>
        <dbReference type="SAM" id="Phobius"/>
    </source>
</evidence>
<gene>
    <name evidence="2" type="ORF">EJN92_10675</name>
</gene>
<proteinExistence type="predicted"/>
<dbReference type="Proteomes" id="UP000275663">
    <property type="component" value="Chromosome"/>
</dbReference>